<dbReference type="SMART" id="SM00666">
    <property type="entry name" value="PB1"/>
    <property type="match status" value="1"/>
</dbReference>
<protein>
    <recommendedName>
        <fullName evidence="1">PB1 domain-containing protein</fullName>
    </recommendedName>
</protein>
<dbReference type="InterPro" id="IPR053198">
    <property type="entry name" value="Gynoecium_Dev_Regulator"/>
</dbReference>
<comment type="caution">
    <text evidence="2">The sequence shown here is derived from an EMBL/GenBank/DDBJ whole genome shotgun (WGS) entry which is preliminary data.</text>
</comment>
<dbReference type="SUPFAM" id="SSF54277">
    <property type="entry name" value="CAD &amp; PB1 domains"/>
    <property type="match status" value="1"/>
</dbReference>
<dbReference type="Pfam" id="PF00564">
    <property type="entry name" value="PB1"/>
    <property type="match status" value="1"/>
</dbReference>
<dbReference type="PANTHER" id="PTHR31066">
    <property type="entry name" value="OS05G0427100 PROTEIN-RELATED"/>
    <property type="match status" value="1"/>
</dbReference>
<dbReference type="Gene3D" id="3.10.20.90">
    <property type="entry name" value="Phosphatidylinositol 3-kinase Catalytic Subunit, Chain A, domain 1"/>
    <property type="match status" value="1"/>
</dbReference>
<dbReference type="Proteomes" id="UP000607653">
    <property type="component" value="Unassembled WGS sequence"/>
</dbReference>
<reference evidence="2 3" key="1">
    <citation type="journal article" date="2020" name="Mol. Biol. Evol.">
        <title>Distinct Expression and Methylation Patterns for Genes with Different Fates following a Single Whole-Genome Duplication in Flowering Plants.</title>
        <authorList>
            <person name="Shi T."/>
            <person name="Rahmani R.S."/>
            <person name="Gugger P.F."/>
            <person name="Wang M."/>
            <person name="Li H."/>
            <person name="Zhang Y."/>
            <person name="Li Z."/>
            <person name="Wang Q."/>
            <person name="Van de Peer Y."/>
            <person name="Marchal K."/>
            <person name="Chen J."/>
        </authorList>
    </citation>
    <scope>NUCLEOTIDE SEQUENCE [LARGE SCALE GENOMIC DNA]</scope>
    <source>
        <tissue evidence="2">Leaf</tissue>
    </source>
</reference>
<dbReference type="PANTHER" id="PTHR31066:SF27">
    <property type="entry name" value="EXPRESSED PROTEIN"/>
    <property type="match status" value="1"/>
</dbReference>
<gene>
    <name evidence="2" type="ORF">HUJ06_009210</name>
</gene>
<dbReference type="Pfam" id="PF00560">
    <property type="entry name" value="LRR_1"/>
    <property type="match status" value="1"/>
</dbReference>
<proteinExistence type="predicted"/>
<feature type="domain" description="PB1" evidence="1">
    <location>
        <begin position="132"/>
        <end position="217"/>
    </location>
</feature>
<organism evidence="2 3">
    <name type="scientific">Nelumbo nucifera</name>
    <name type="common">Sacred lotus</name>
    <dbReference type="NCBI Taxonomy" id="4432"/>
    <lineage>
        <taxon>Eukaryota</taxon>
        <taxon>Viridiplantae</taxon>
        <taxon>Streptophyta</taxon>
        <taxon>Embryophyta</taxon>
        <taxon>Tracheophyta</taxon>
        <taxon>Spermatophyta</taxon>
        <taxon>Magnoliopsida</taxon>
        <taxon>Proteales</taxon>
        <taxon>Nelumbonaceae</taxon>
        <taxon>Nelumbo</taxon>
    </lineage>
</organism>
<dbReference type="EMBL" id="DUZY01000003">
    <property type="protein sequence ID" value="DAD30359.1"/>
    <property type="molecule type" value="Genomic_DNA"/>
</dbReference>
<keyword evidence="3" id="KW-1185">Reference proteome</keyword>
<dbReference type="InterPro" id="IPR032675">
    <property type="entry name" value="LRR_dom_sf"/>
</dbReference>
<sequence length="220" mass="24245">MMQAEKVKLKIIYFKIPILPLLISNNQFSGNFPEEVGSLNNLVEFYAGDNQLNGPLPATLNLKLNRFNLSNNRLSGDIPPCVDFLGTISYSDSFDSSPRSNNVDSWDEPLPQVTGAKLRLMCSYDGHIVPRPHDKSLCYLGGDTRIAVVDRHSSLADLSAHLSRSLLNGSSFTLKYQLPNEDLDSLISITTDQDVENMMEGYDHTSASSIGSLLDDSVGF</sequence>
<dbReference type="SUPFAM" id="SSF52058">
    <property type="entry name" value="L domain-like"/>
    <property type="match status" value="1"/>
</dbReference>
<dbReference type="Gene3D" id="3.80.10.10">
    <property type="entry name" value="Ribonuclease Inhibitor"/>
    <property type="match status" value="1"/>
</dbReference>
<evidence type="ECO:0000313" key="3">
    <source>
        <dbReference type="Proteomes" id="UP000607653"/>
    </source>
</evidence>
<evidence type="ECO:0000259" key="1">
    <source>
        <dbReference type="SMART" id="SM00666"/>
    </source>
</evidence>
<dbReference type="InterPro" id="IPR001611">
    <property type="entry name" value="Leu-rich_rpt"/>
</dbReference>
<evidence type="ECO:0000313" key="2">
    <source>
        <dbReference type="EMBL" id="DAD30359.1"/>
    </source>
</evidence>
<dbReference type="InterPro" id="IPR000270">
    <property type="entry name" value="PB1_dom"/>
</dbReference>
<dbReference type="AlphaFoldDB" id="A0A822YGI6"/>
<dbReference type="CDD" id="cd06410">
    <property type="entry name" value="PB1_UP2"/>
    <property type="match status" value="1"/>
</dbReference>
<name>A0A822YGI6_NELNU</name>
<accession>A0A822YGI6</accession>